<dbReference type="PROSITE" id="PS51318">
    <property type="entry name" value="TAT"/>
    <property type="match status" value="1"/>
</dbReference>
<evidence type="ECO:0000256" key="2">
    <source>
        <dbReference type="SAM" id="SignalP"/>
    </source>
</evidence>
<feature type="region of interest" description="Disordered" evidence="1">
    <location>
        <begin position="26"/>
        <end position="69"/>
    </location>
</feature>
<accession>A0ABY7Q4Z6</accession>
<evidence type="ECO:0000313" key="4">
    <source>
        <dbReference type="Proteomes" id="UP001212821"/>
    </source>
</evidence>
<dbReference type="EMBL" id="CP115450">
    <property type="protein sequence ID" value="WBP87796.1"/>
    <property type="molecule type" value="Genomic_DNA"/>
</dbReference>
<feature type="compositionally biased region" description="Low complexity" evidence="1">
    <location>
        <begin position="28"/>
        <end position="69"/>
    </location>
</feature>
<sequence>MSPRRALLIVAAAAGALALSACGPDNDTSPAPTGAAPTVAVAPTNVPTGGATTAPANAPTGGATGAPANDPNCKAPAVPAGHKMLNLSKTATATTVYAKETKYLCGKPEGGWIDAGGEKSYTFAAGATAKLADLNYGTHQVTLAQFAAHSDFCLNHTSAADTDPCFDRNTVDVVLDASGKITSITQVGLNKPAS</sequence>
<reference evidence="4" key="1">
    <citation type="submission" date="2022-12" db="EMBL/GenBank/DDBJ databases">
        <authorList>
            <person name="Mo P."/>
        </authorList>
    </citation>
    <scope>NUCLEOTIDE SEQUENCE [LARGE SCALE GENOMIC DNA]</scope>
    <source>
        <strain evidence="4">HUAS 3-15</strain>
    </source>
</reference>
<evidence type="ECO:0000313" key="3">
    <source>
        <dbReference type="EMBL" id="WBP87796.1"/>
    </source>
</evidence>
<organism evidence="3 4">
    <name type="scientific">Kitasatospora cathayae</name>
    <dbReference type="NCBI Taxonomy" id="3004092"/>
    <lineage>
        <taxon>Bacteria</taxon>
        <taxon>Bacillati</taxon>
        <taxon>Actinomycetota</taxon>
        <taxon>Actinomycetes</taxon>
        <taxon>Kitasatosporales</taxon>
        <taxon>Streptomycetaceae</taxon>
        <taxon>Kitasatospora</taxon>
    </lineage>
</organism>
<dbReference type="Proteomes" id="UP001212821">
    <property type="component" value="Chromosome"/>
</dbReference>
<dbReference type="InterPro" id="IPR006311">
    <property type="entry name" value="TAT_signal"/>
</dbReference>
<proteinExistence type="predicted"/>
<dbReference type="PROSITE" id="PS51257">
    <property type="entry name" value="PROKAR_LIPOPROTEIN"/>
    <property type="match status" value="1"/>
</dbReference>
<dbReference type="RefSeq" id="WP_270145567.1">
    <property type="nucleotide sequence ID" value="NZ_CP115450.1"/>
</dbReference>
<protein>
    <recommendedName>
        <fullName evidence="5">LppP/LprE family lipoprotein</fullName>
    </recommendedName>
</protein>
<evidence type="ECO:0008006" key="5">
    <source>
        <dbReference type="Google" id="ProtNLM"/>
    </source>
</evidence>
<feature type="signal peptide" evidence="2">
    <location>
        <begin position="1"/>
        <end position="23"/>
    </location>
</feature>
<evidence type="ECO:0000256" key="1">
    <source>
        <dbReference type="SAM" id="MobiDB-lite"/>
    </source>
</evidence>
<gene>
    <name evidence="3" type="ORF">O1G21_19395</name>
</gene>
<feature type="chain" id="PRO_5046094237" description="LppP/LprE family lipoprotein" evidence="2">
    <location>
        <begin position="24"/>
        <end position="194"/>
    </location>
</feature>
<keyword evidence="2" id="KW-0732">Signal</keyword>
<keyword evidence="4" id="KW-1185">Reference proteome</keyword>
<name>A0ABY7Q4Z6_9ACTN</name>